<dbReference type="RefSeq" id="WP_269421667.1">
    <property type="nucleotide sequence ID" value="NZ_JAPWGY010000001.1"/>
</dbReference>
<keyword evidence="20 21" id="KW-1208">Phospholipid metabolism</keyword>
<evidence type="ECO:0000256" key="5">
    <source>
        <dbReference type="ARBA" id="ARBA00017575"/>
    </source>
</evidence>
<evidence type="ECO:0000313" key="23">
    <source>
        <dbReference type="Proteomes" id="UP001069802"/>
    </source>
</evidence>
<keyword evidence="11" id="KW-0479">Metal-binding</keyword>
<feature type="transmembrane region" description="Helical" evidence="21">
    <location>
        <begin position="98"/>
        <end position="116"/>
    </location>
</feature>
<evidence type="ECO:0000256" key="16">
    <source>
        <dbReference type="ARBA" id="ARBA00022989"/>
    </source>
</evidence>
<comment type="function">
    <text evidence="21">Catalyzes the ATP-dependent phosphorylation of sn-l,2-diacylglycerol (DAG) to phosphatidic acid. Involved in the recycling of diacylglycerol produced as a by-product during membrane-derived oligosaccharide (MDO) biosynthesis.</text>
</comment>
<dbReference type="PANTHER" id="PTHR34299:SF1">
    <property type="entry name" value="DIACYLGLYCEROL KINASE"/>
    <property type="match status" value="1"/>
</dbReference>
<comment type="catalytic activity">
    <reaction evidence="21">
        <text>a 1,2-diacyl-sn-glycerol + ATP = a 1,2-diacyl-sn-glycero-3-phosphate + ADP + H(+)</text>
        <dbReference type="Rhea" id="RHEA:10272"/>
        <dbReference type="ChEBI" id="CHEBI:15378"/>
        <dbReference type="ChEBI" id="CHEBI:17815"/>
        <dbReference type="ChEBI" id="CHEBI:30616"/>
        <dbReference type="ChEBI" id="CHEBI:58608"/>
        <dbReference type="ChEBI" id="CHEBI:456216"/>
        <dbReference type="EC" id="2.7.1.107"/>
    </reaction>
</comment>
<evidence type="ECO:0000256" key="13">
    <source>
        <dbReference type="ARBA" id="ARBA00022777"/>
    </source>
</evidence>
<evidence type="ECO:0000256" key="7">
    <source>
        <dbReference type="ARBA" id="ARBA00022516"/>
    </source>
</evidence>
<dbReference type="CDD" id="cd14264">
    <property type="entry name" value="DAGK_IM"/>
    <property type="match status" value="1"/>
</dbReference>
<evidence type="ECO:0000313" key="22">
    <source>
        <dbReference type="EMBL" id="MCZ4279462.1"/>
    </source>
</evidence>
<evidence type="ECO:0000256" key="3">
    <source>
        <dbReference type="ARBA" id="ARBA00005967"/>
    </source>
</evidence>
<dbReference type="Gene3D" id="1.10.287.3610">
    <property type="match status" value="1"/>
</dbReference>
<keyword evidence="12 21" id="KW-0547">Nucleotide-binding</keyword>
<keyword evidence="14 21" id="KW-0067">ATP-binding</keyword>
<evidence type="ECO:0000256" key="2">
    <source>
        <dbReference type="ARBA" id="ARBA00004429"/>
    </source>
</evidence>
<reference evidence="22" key="1">
    <citation type="submission" date="2022-12" db="EMBL/GenBank/DDBJ databases">
        <title>Bacterial isolates from different developmental stages of Nematostella vectensis.</title>
        <authorList>
            <person name="Fraune S."/>
        </authorList>
    </citation>
    <scope>NUCLEOTIDE SEQUENCE</scope>
    <source>
        <strain evidence="22">G21630-S1</strain>
    </source>
</reference>
<keyword evidence="9 21" id="KW-0808">Transferase</keyword>
<evidence type="ECO:0000256" key="17">
    <source>
        <dbReference type="ARBA" id="ARBA00023098"/>
    </source>
</evidence>
<keyword evidence="10 21" id="KW-0812">Transmembrane</keyword>
<dbReference type="InterPro" id="IPR000829">
    <property type="entry name" value="DAGK"/>
</dbReference>
<dbReference type="PANTHER" id="PTHR34299">
    <property type="entry name" value="DIACYLGLYCEROL KINASE"/>
    <property type="match status" value="1"/>
</dbReference>
<dbReference type="GO" id="GO:0016301">
    <property type="term" value="F:kinase activity"/>
    <property type="evidence" value="ECO:0007669"/>
    <property type="project" value="UniProtKB-KW"/>
</dbReference>
<comment type="caution">
    <text evidence="21">Lacks conserved residue(s) required for the propagation of feature annotation.</text>
</comment>
<dbReference type="InterPro" id="IPR036945">
    <property type="entry name" value="DAGK_sf"/>
</dbReference>
<comment type="similarity">
    <text evidence="3 21">Belongs to the bacterial diacylglycerol kinase family.</text>
</comment>
<keyword evidence="16 21" id="KW-1133">Transmembrane helix</keyword>
<evidence type="ECO:0000256" key="19">
    <source>
        <dbReference type="ARBA" id="ARBA00023209"/>
    </source>
</evidence>
<keyword evidence="13 21" id="KW-0418">Kinase</keyword>
<comment type="caution">
    <text evidence="22">The sequence shown here is derived from an EMBL/GenBank/DDBJ whole genome shotgun (WGS) entry which is preliminary data.</text>
</comment>
<evidence type="ECO:0000256" key="10">
    <source>
        <dbReference type="ARBA" id="ARBA00022692"/>
    </source>
</evidence>
<evidence type="ECO:0000256" key="14">
    <source>
        <dbReference type="ARBA" id="ARBA00022840"/>
    </source>
</evidence>
<evidence type="ECO:0000256" key="21">
    <source>
        <dbReference type="RuleBase" id="RU363065"/>
    </source>
</evidence>
<evidence type="ECO:0000256" key="6">
    <source>
        <dbReference type="ARBA" id="ARBA00022475"/>
    </source>
</evidence>
<accession>A0ABT4LHG9</accession>
<evidence type="ECO:0000256" key="8">
    <source>
        <dbReference type="ARBA" id="ARBA00022519"/>
    </source>
</evidence>
<comment type="subcellular location">
    <subcellularLocation>
        <location evidence="2 21">Cell inner membrane</location>
        <topology evidence="2 21">Multi-pass membrane protein</topology>
    </subcellularLocation>
</comment>
<evidence type="ECO:0000256" key="1">
    <source>
        <dbReference type="ARBA" id="ARBA00001946"/>
    </source>
</evidence>
<gene>
    <name evidence="22" type="ORF">O4H49_01650</name>
</gene>
<evidence type="ECO:0000256" key="15">
    <source>
        <dbReference type="ARBA" id="ARBA00022842"/>
    </source>
</evidence>
<keyword evidence="17 21" id="KW-0443">Lipid metabolism</keyword>
<protein>
    <recommendedName>
        <fullName evidence="5 21">Diacylglycerol kinase</fullName>
        <ecNumber evidence="4 21">2.7.1.107</ecNumber>
    </recommendedName>
</protein>
<dbReference type="Pfam" id="PF01219">
    <property type="entry name" value="DAGK_prokar"/>
    <property type="match status" value="1"/>
</dbReference>
<keyword evidence="23" id="KW-1185">Reference proteome</keyword>
<evidence type="ECO:0000256" key="11">
    <source>
        <dbReference type="ARBA" id="ARBA00022723"/>
    </source>
</evidence>
<evidence type="ECO:0000256" key="18">
    <source>
        <dbReference type="ARBA" id="ARBA00023136"/>
    </source>
</evidence>
<keyword evidence="8 21" id="KW-0997">Cell inner membrane</keyword>
<proteinExistence type="inferred from homology"/>
<sequence>MAITDFAAIGRAFRVSCKGLSHCLRHERAVQQEAVLFILLTLVAAFLAESAWHWLLLTAPLILILIVEVLNTGLEAAIDRIGPEHHELSGLAKDCGSAAVLLSMLLAGLVWGVFLFERFFR</sequence>
<dbReference type="EC" id="2.7.1.107" evidence="4 21"/>
<keyword evidence="6" id="KW-1003">Cell membrane</keyword>
<keyword evidence="18 21" id="KW-0472">Membrane</keyword>
<dbReference type="InterPro" id="IPR033718">
    <property type="entry name" value="DAGK_prok"/>
</dbReference>
<keyword evidence="15" id="KW-0460">Magnesium</keyword>
<dbReference type="EMBL" id="JAPWGY010000001">
    <property type="protein sequence ID" value="MCZ4279462.1"/>
    <property type="molecule type" value="Genomic_DNA"/>
</dbReference>
<evidence type="ECO:0000256" key="12">
    <source>
        <dbReference type="ARBA" id="ARBA00022741"/>
    </source>
</evidence>
<organism evidence="22 23">
    <name type="scientific">Kiloniella laminariae</name>
    <dbReference type="NCBI Taxonomy" id="454162"/>
    <lineage>
        <taxon>Bacteria</taxon>
        <taxon>Pseudomonadati</taxon>
        <taxon>Pseudomonadota</taxon>
        <taxon>Alphaproteobacteria</taxon>
        <taxon>Rhodospirillales</taxon>
        <taxon>Kiloniellaceae</taxon>
        <taxon>Kiloniella</taxon>
    </lineage>
</organism>
<keyword evidence="7" id="KW-0444">Lipid biosynthesis</keyword>
<evidence type="ECO:0000256" key="4">
    <source>
        <dbReference type="ARBA" id="ARBA00012133"/>
    </source>
</evidence>
<evidence type="ECO:0000256" key="20">
    <source>
        <dbReference type="ARBA" id="ARBA00023264"/>
    </source>
</evidence>
<dbReference type="Proteomes" id="UP001069802">
    <property type="component" value="Unassembled WGS sequence"/>
</dbReference>
<evidence type="ECO:0000256" key="9">
    <source>
        <dbReference type="ARBA" id="ARBA00022679"/>
    </source>
</evidence>
<comment type="cofactor">
    <cofactor evidence="1">
        <name>Mg(2+)</name>
        <dbReference type="ChEBI" id="CHEBI:18420"/>
    </cofactor>
</comment>
<name>A0ABT4LHG9_9PROT</name>
<keyword evidence="19" id="KW-0594">Phospholipid biosynthesis</keyword>
<feature type="transmembrane region" description="Helical" evidence="21">
    <location>
        <begin position="34"/>
        <end position="55"/>
    </location>
</feature>